<organism evidence="2 3">
    <name type="scientific">Onychostoma macrolepis</name>
    <dbReference type="NCBI Taxonomy" id="369639"/>
    <lineage>
        <taxon>Eukaryota</taxon>
        <taxon>Metazoa</taxon>
        <taxon>Chordata</taxon>
        <taxon>Craniata</taxon>
        <taxon>Vertebrata</taxon>
        <taxon>Euteleostomi</taxon>
        <taxon>Actinopterygii</taxon>
        <taxon>Neopterygii</taxon>
        <taxon>Teleostei</taxon>
        <taxon>Ostariophysi</taxon>
        <taxon>Cypriniformes</taxon>
        <taxon>Cyprinidae</taxon>
        <taxon>Acrossocheilinae</taxon>
        <taxon>Onychostoma</taxon>
    </lineage>
</organism>
<evidence type="ECO:0000313" key="2">
    <source>
        <dbReference type="EMBL" id="KAF4097968.1"/>
    </source>
</evidence>
<evidence type="ECO:0000256" key="1">
    <source>
        <dbReference type="SAM" id="MobiDB-lite"/>
    </source>
</evidence>
<dbReference type="PANTHER" id="PTHR35675">
    <property type="entry name" value="HYPOTHETICAL PROTEIN LOC100362216"/>
    <property type="match status" value="1"/>
</dbReference>
<reference evidence="2 3" key="1">
    <citation type="submission" date="2020-04" db="EMBL/GenBank/DDBJ databases">
        <title>Chromosome-level genome assembly of a cyprinid fish Onychostoma macrolepis by integration of Nanopore Sequencing, Bionano and Hi-C technology.</title>
        <authorList>
            <person name="Wang D."/>
        </authorList>
    </citation>
    <scope>NUCLEOTIDE SEQUENCE [LARGE SCALE GENOMIC DNA]</scope>
    <source>
        <strain evidence="2">SWU-2019</strain>
        <tissue evidence="2">Muscle</tissue>
    </source>
</reference>
<dbReference type="OrthoDB" id="9908060at2759"/>
<accession>A0A7J6BSL6</accession>
<comment type="caution">
    <text evidence="2">The sequence shown here is derived from an EMBL/GenBank/DDBJ whole genome shotgun (WGS) entry which is preliminary data.</text>
</comment>
<name>A0A7J6BSL6_9TELE</name>
<dbReference type="Proteomes" id="UP000579812">
    <property type="component" value="Unassembled WGS sequence"/>
</dbReference>
<gene>
    <name evidence="2" type="ORF">G5714_021976</name>
</gene>
<dbReference type="PANTHER" id="PTHR35675:SF1">
    <property type="entry name" value="RIKEN CDNA 2810459M11 GENE"/>
    <property type="match status" value="1"/>
</dbReference>
<protein>
    <submittedName>
        <fullName evidence="2">Uncharacterized protein</fullName>
    </submittedName>
</protein>
<dbReference type="EMBL" id="JAAMOB010000022">
    <property type="protein sequence ID" value="KAF4097968.1"/>
    <property type="molecule type" value="Genomic_DNA"/>
</dbReference>
<dbReference type="AlphaFoldDB" id="A0A7J6BSL6"/>
<sequence length="284" mass="31640">MAAENERDDPLQEILHQIGGKSSIHLISAVRGPDGDTGVLQDFIADMFNNGGHEETSDCTGNSNGEIKIQTNACSPDQSHTDRSEQSPSDHSKSEKQDPLKNKTVSSSRNIGGNQRAIKCSVIIFIFKHDYVCHKENHACLREILKDVRARTKRNAHRPALLGLVHTDSEQSEIRDSVEFLDRSLRAVFINHPPQAIWTGRYVTKSPDVLQEIRWNTCRAVKCSMSADSAVGSKSSLFWPLKCFPGIFRKTHRGQADINTNSWQQANPNATEEGIPLQMRPTTA</sequence>
<evidence type="ECO:0000313" key="3">
    <source>
        <dbReference type="Proteomes" id="UP000579812"/>
    </source>
</evidence>
<feature type="compositionally biased region" description="Polar residues" evidence="1">
    <location>
        <begin position="58"/>
        <end position="78"/>
    </location>
</feature>
<feature type="compositionally biased region" description="Polar residues" evidence="1">
    <location>
        <begin position="259"/>
        <end position="270"/>
    </location>
</feature>
<feature type="region of interest" description="Disordered" evidence="1">
    <location>
        <begin position="54"/>
        <end position="109"/>
    </location>
</feature>
<proteinExistence type="predicted"/>
<keyword evidence="3" id="KW-1185">Reference proteome</keyword>
<feature type="region of interest" description="Disordered" evidence="1">
    <location>
        <begin position="259"/>
        <end position="284"/>
    </location>
</feature>
<feature type="compositionally biased region" description="Basic and acidic residues" evidence="1">
    <location>
        <begin position="79"/>
        <end position="101"/>
    </location>
</feature>